<organism evidence="1 2">
    <name type="scientific">Aeriscardovia aeriphila</name>
    <dbReference type="NCBI Taxonomy" id="218139"/>
    <lineage>
        <taxon>Bacteria</taxon>
        <taxon>Bacillati</taxon>
        <taxon>Actinomycetota</taxon>
        <taxon>Actinomycetes</taxon>
        <taxon>Bifidobacteriales</taxon>
        <taxon>Bifidobacteriaceae</taxon>
        <taxon>Aeriscardovia</taxon>
    </lineage>
</organism>
<dbReference type="AntiFam" id="ANF00095">
    <property type="entry name" value="Shadow ORF (opposite ABC transporters)"/>
</dbReference>
<protein>
    <submittedName>
        <fullName evidence="1">Uncharacterized protein</fullName>
    </submittedName>
</protein>
<keyword evidence="2" id="KW-1185">Reference proteome</keyword>
<name>A0A261FA14_9BIFI</name>
<dbReference type="Proteomes" id="UP000228976">
    <property type="component" value="Unassembled WGS sequence"/>
</dbReference>
<proteinExistence type="predicted"/>
<evidence type="ECO:0000313" key="1">
    <source>
        <dbReference type="EMBL" id="OZG55990.1"/>
    </source>
</evidence>
<accession>A0A261FA14</accession>
<reference evidence="1 2" key="1">
    <citation type="journal article" date="2017" name="BMC Genomics">
        <title>Comparative genomic and phylogenomic analyses of the Bifidobacteriaceae family.</title>
        <authorList>
            <person name="Lugli G.A."/>
            <person name="Milani C."/>
            <person name="Turroni F."/>
            <person name="Duranti S."/>
            <person name="Mancabelli L."/>
            <person name="Mangifesta M."/>
            <person name="Ferrario C."/>
            <person name="Modesto M."/>
            <person name="Mattarelli P."/>
            <person name="Jiri K."/>
            <person name="van Sinderen D."/>
            <person name="Ventura M."/>
        </authorList>
    </citation>
    <scope>NUCLEOTIDE SEQUENCE [LARGE SCALE GENOMIC DNA]</scope>
    <source>
        <strain evidence="1 2">LMG 21773</strain>
    </source>
</reference>
<comment type="caution">
    <text evidence="1">The sequence shown here is derived from an EMBL/GenBank/DDBJ whole genome shotgun (WGS) entry which is preliminary data.</text>
</comment>
<dbReference type="EMBL" id="MWWU01000002">
    <property type="protein sequence ID" value="OZG55990.1"/>
    <property type="molecule type" value="Genomic_DNA"/>
</dbReference>
<sequence>MRRLIVQSGVDLISQQHARAGEKGTQQAHTGQLTAGEGSGFALQLNIGQEQGIQAFAKLLVGRASGAVMMRDLQRPGHEQCLTNGVARQNGFLMHISHLPTPHLRGHGASGNTVELQSCCAVRAKLSDSLQKARFTRARRAGDVDNLAGEDVEGQIIEHLNMYRRALARVVDGVMSIAHSQQRSRR</sequence>
<evidence type="ECO:0000313" key="2">
    <source>
        <dbReference type="Proteomes" id="UP000228976"/>
    </source>
</evidence>
<gene>
    <name evidence="1" type="ORF">AEAE_0478</name>
</gene>
<dbReference type="AlphaFoldDB" id="A0A261FA14"/>